<evidence type="ECO:0000256" key="3">
    <source>
        <dbReference type="ARBA" id="ARBA00022679"/>
    </source>
</evidence>
<dbReference type="SMART" id="SM00698">
    <property type="entry name" value="MORN"/>
    <property type="match status" value="5"/>
</dbReference>
<comment type="similarity">
    <text evidence="1 7">Belongs to the Arg-specific ADP-ribosyltransferase family.</text>
</comment>
<dbReference type="EC" id="2.4.2.31" evidence="7"/>
<dbReference type="AlphaFoldDB" id="A0A815E940"/>
<protein>
    <recommendedName>
        <fullName evidence="7">NAD(P)(+)--arginine ADP-ribosyltransferase</fullName>
        <ecNumber evidence="7">2.4.2.31</ecNumber>
    </recommendedName>
    <alternativeName>
        <fullName evidence="7">Mono(ADP-ribosyl)transferase</fullName>
    </alternativeName>
</protein>
<organism evidence="9 10">
    <name type="scientific">Rotaria magnacalcarata</name>
    <dbReference type="NCBI Taxonomy" id="392030"/>
    <lineage>
        <taxon>Eukaryota</taxon>
        <taxon>Metazoa</taxon>
        <taxon>Spiralia</taxon>
        <taxon>Gnathifera</taxon>
        <taxon>Rotifera</taxon>
        <taxon>Eurotatoria</taxon>
        <taxon>Bdelloidea</taxon>
        <taxon>Philodinida</taxon>
        <taxon>Philodinidae</taxon>
        <taxon>Rotaria</taxon>
    </lineage>
</organism>
<proteinExistence type="inferred from homology"/>
<name>A0A815E940_9BILA</name>
<keyword evidence="4" id="KW-0548">Nucleotidyltransferase</keyword>
<dbReference type="InterPro" id="IPR003409">
    <property type="entry name" value="MORN"/>
</dbReference>
<evidence type="ECO:0000313" key="9">
    <source>
        <dbReference type="EMBL" id="CAF1308235.1"/>
    </source>
</evidence>
<dbReference type="Pfam" id="PF01129">
    <property type="entry name" value="ART"/>
    <property type="match status" value="1"/>
</dbReference>
<dbReference type="Proteomes" id="UP000663834">
    <property type="component" value="Unassembled WGS sequence"/>
</dbReference>
<evidence type="ECO:0000256" key="5">
    <source>
        <dbReference type="ARBA" id="ARBA00022737"/>
    </source>
</evidence>
<evidence type="ECO:0000256" key="1">
    <source>
        <dbReference type="ARBA" id="ARBA00009558"/>
    </source>
</evidence>
<gene>
    <name evidence="9" type="ORF">KQP761_LOCUS5121</name>
</gene>
<dbReference type="PANTHER" id="PTHR23084">
    <property type="entry name" value="PHOSPHATIDYLINOSITOL-4-PHOSPHATE 5-KINASE RELATED"/>
    <property type="match status" value="1"/>
</dbReference>
<keyword evidence="7" id="KW-0521">NADP</keyword>
<keyword evidence="2 7" id="KW-0328">Glycosyltransferase</keyword>
<comment type="catalytic activity">
    <reaction evidence="6 7">
        <text>L-arginyl-[protein] + NAD(+) = N(omega)-(ADP-D-ribosyl)-L-arginyl-[protein] + nicotinamide + H(+)</text>
        <dbReference type="Rhea" id="RHEA:19149"/>
        <dbReference type="Rhea" id="RHEA-COMP:10532"/>
        <dbReference type="Rhea" id="RHEA-COMP:15087"/>
        <dbReference type="ChEBI" id="CHEBI:15378"/>
        <dbReference type="ChEBI" id="CHEBI:17154"/>
        <dbReference type="ChEBI" id="CHEBI:29965"/>
        <dbReference type="ChEBI" id="CHEBI:57540"/>
        <dbReference type="ChEBI" id="CHEBI:142554"/>
        <dbReference type="EC" id="2.4.2.31"/>
    </reaction>
</comment>
<dbReference type="InterPro" id="IPR000768">
    <property type="entry name" value="ART"/>
</dbReference>
<evidence type="ECO:0000256" key="2">
    <source>
        <dbReference type="ARBA" id="ARBA00022676"/>
    </source>
</evidence>
<dbReference type="PANTHER" id="PTHR23084:SF263">
    <property type="entry name" value="MORN REPEAT-CONTAINING PROTEIN 1"/>
    <property type="match status" value="1"/>
</dbReference>
<evidence type="ECO:0000256" key="8">
    <source>
        <dbReference type="SAM" id="MobiDB-lite"/>
    </source>
</evidence>
<evidence type="ECO:0000256" key="4">
    <source>
        <dbReference type="ARBA" id="ARBA00022695"/>
    </source>
</evidence>
<keyword evidence="7" id="KW-0520">NAD</keyword>
<dbReference type="EMBL" id="CAJNOW010001136">
    <property type="protein sequence ID" value="CAF1308235.1"/>
    <property type="molecule type" value="Genomic_DNA"/>
</dbReference>
<feature type="region of interest" description="Disordered" evidence="8">
    <location>
        <begin position="231"/>
        <end position="259"/>
    </location>
</feature>
<dbReference type="Gene3D" id="3.90.176.10">
    <property type="entry name" value="Toxin ADP-ribosyltransferase, Chain A, domain 1"/>
    <property type="match status" value="1"/>
</dbReference>
<evidence type="ECO:0000256" key="6">
    <source>
        <dbReference type="ARBA" id="ARBA00047597"/>
    </source>
</evidence>
<keyword evidence="3 7" id="KW-0808">Transferase</keyword>
<accession>A0A815E940</accession>
<feature type="compositionally biased region" description="Polar residues" evidence="8">
    <location>
        <begin position="231"/>
        <end position="250"/>
    </location>
</feature>
<evidence type="ECO:0000256" key="7">
    <source>
        <dbReference type="RuleBase" id="RU361228"/>
    </source>
</evidence>
<dbReference type="OrthoDB" id="423533at2759"/>
<dbReference type="GO" id="GO:0106274">
    <property type="term" value="F:NAD+-protein-arginine ADP-ribosyltransferase activity"/>
    <property type="evidence" value="ECO:0007669"/>
    <property type="project" value="UniProtKB-EC"/>
</dbReference>
<dbReference type="FunFam" id="2.20.110.10:FF:000002">
    <property type="entry name" value="Phosphatidylinositol 4-phosphate 5-kinase 8"/>
    <property type="match status" value="1"/>
</dbReference>
<dbReference type="SUPFAM" id="SSF56399">
    <property type="entry name" value="ADP-ribosylation"/>
    <property type="match status" value="1"/>
</dbReference>
<sequence>MSHKGIYLTTTKKESRFVDTNFAEFQSANYNPIDGYEELVVSSLEQAVQPIHLIIPGISDYVTHAKQKCVKNSPLLTFEECAAIYLYTMPTNLFQQLNKALRAKKRLELKPWFPFLKLFITALKKLPPLNSTVWRGIIGNVTSGFSENDNETWWSVNSCSTDIKVAQAFLSPSGTLFAIHTTSGRSIHEYSAHKDEKEVVLLPGTRLLIQSGVMNHSDSLFIVSMREENSGTSLVTPSDPNSNSHASSTEITEKGYPDGSRYEGYLKNGKRHCFGVHYYEDGGDYTGQWVDDEQNGEGISTFSSGSRYEGMHRNSKKHGHGIYWFANGQIYDGEWIDDKGNGQAIYMWPDKTQHRGMFKDNLKHGYGILAFPDGRVWKGFWENDKYKGEIQ</sequence>
<evidence type="ECO:0000313" key="10">
    <source>
        <dbReference type="Proteomes" id="UP000663834"/>
    </source>
</evidence>
<dbReference type="GO" id="GO:0016779">
    <property type="term" value="F:nucleotidyltransferase activity"/>
    <property type="evidence" value="ECO:0007669"/>
    <property type="project" value="UniProtKB-KW"/>
</dbReference>
<dbReference type="PROSITE" id="PS51996">
    <property type="entry name" value="TR_MART"/>
    <property type="match status" value="1"/>
</dbReference>
<dbReference type="SUPFAM" id="SSF82185">
    <property type="entry name" value="Histone H3 K4-specific methyltransferase SET7/9 N-terminal domain"/>
    <property type="match status" value="1"/>
</dbReference>
<dbReference type="Gene3D" id="2.20.110.10">
    <property type="entry name" value="Histone H3 K4-specific methyltransferase SET7/9 N-terminal domain"/>
    <property type="match status" value="3"/>
</dbReference>
<keyword evidence="5" id="KW-0677">Repeat</keyword>
<dbReference type="Pfam" id="PF02493">
    <property type="entry name" value="MORN"/>
    <property type="match status" value="5"/>
</dbReference>
<comment type="caution">
    <text evidence="9">The sequence shown here is derived from an EMBL/GenBank/DDBJ whole genome shotgun (WGS) entry which is preliminary data.</text>
</comment>
<reference evidence="9" key="1">
    <citation type="submission" date="2021-02" db="EMBL/GenBank/DDBJ databases">
        <authorList>
            <person name="Nowell W R."/>
        </authorList>
    </citation>
    <scope>NUCLEOTIDE SEQUENCE</scope>
</reference>